<proteinExistence type="predicted"/>
<reference evidence="1 2" key="1">
    <citation type="submission" date="2021-04" db="EMBL/GenBank/DDBJ databases">
        <title>Novel species identification of genus Shewanella.</title>
        <authorList>
            <person name="Liu G."/>
        </authorList>
    </citation>
    <scope>NUCLEOTIDE SEQUENCE [LARGE SCALE GENOMIC DNA]</scope>
    <source>
        <strain evidence="1 2">FJAT-54481</strain>
    </source>
</reference>
<evidence type="ECO:0000313" key="1">
    <source>
        <dbReference type="EMBL" id="QUN07723.1"/>
    </source>
</evidence>
<keyword evidence="2" id="KW-1185">Reference proteome</keyword>
<evidence type="ECO:0000313" key="2">
    <source>
        <dbReference type="Proteomes" id="UP000679575"/>
    </source>
</evidence>
<protein>
    <submittedName>
        <fullName evidence="1">Uncharacterized protein</fullName>
    </submittedName>
</protein>
<dbReference type="EMBL" id="CP073587">
    <property type="protein sequence ID" value="QUN07723.1"/>
    <property type="molecule type" value="Genomic_DNA"/>
</dbReference>
<organism evidence="1 2">
    <name type="scientific">Shewanella yunxiaonensis</name>
    <dbReference type="NCBI Taxonomy" id="2829809"/>
    <lineage>
        <taxon>Bacteria</taxon>
        <taxon>Pseudomonadati</taxon>
        <taxon>Pseudomonadota</taxon>
        <taxon>Gammaproteobacteria</taxon>
        <taxon>Alteromonadales</taxon>
        <taxon>Shewanellaceae</taxon>
        <taxon>Shewanella</taxon>
    </lineage>
</organism>
<name>A0ABX7YY71_9GAMM</name>
<accession>A0ABX7YY71</accession>
<sequence>MMVNSQIPDNIGDFMDVHEYQDAYYQIQDDVIESLPVKSDEEALLD</sequence>
<dbReference type="Proteomes" id="UP000679575">
    <property type="component" value="Chromosome"/>
</dbReference>
<gene>
    <name evidence="1" type="ORF">KDN34_06905</name>
</gene>
<dbReference type="RefSeq" id="WP_212596718.1">
    <property type="nucleotide sequence ID" value="NZ_CP073587.1"/>
</dbReference>